<keyword evidence="6" id="KW-0598">Phosphotransferase system</keyword>
<dbReference type="Proteomes" id="UP000264445">
    <property type="component" value="Unassembled WGS sequence"/>
</dbReference>
<evidence type="ECO:0000313" key="9">
    <source>
        <dbReference type="EMBL" id="HBT49502.1"/>
    </source>
</evidence>
<dbReference type="GO" id="GO:0016301">
    <property type="term" value="F:kinase activity"/>
    <property type="evidence" value="ECO:0007669"/>
    <property type="project" value="UniProtKB-KW"/>
</dbReference>
<name>A0A357VML7_9THEO</name>
<evidence type="ECO:0000256" key="4">
    <source>
        <dbReference type="ARBA" id="ARBA00022597"/>
    </source>
</evidence>
<evidence type="ECO:0000256" key="5">
    <source>
        <dbReference type="ARBA" id="ARBA00022679"/>
    </source>
</evidence>
<evidence type="ECO:0000256" key="2">
    <source>
        <dbReference type="ARBA" id="ARBA00022448"/>
    </source>
</evidence>
<keyword evidence="3" id="KW-0963">Cytoplasm</keyword>
<evidence type="ECO:0000256" key="7">
    <source>
        <dbReference type="ARBA" id="ARBA00022777"/>
    </source>
</evidence>
<protein>
    <submittedName>
        <fullName evidence="9">PTS mannose/fructose/sorbose transporter subunit IIB</fullName>
    </submittedName>
</protein>
<keyword evidence="5" id="KW-0808">Transferase</keyword>
<dbReference type="GO" id="GO:0005737">
    <property type="term" value="C:cytoplasm"/>
    <property type="evidence" value="ECO:0007669"/>
    <property type="project" value="UniProtKB-SubCell"/>
</dbReference>
<accession>A0A357VML7</accession>
<dbReference type="InterPro" id="IPR036667">
    <property type="entry name" value="PTS_IIB_sorbose-sp_sf"/>
</dbReference>
<keyword evidence="7" id="KW-0418">Kinase</keyword>
<dbReference type="Gene3D" id="3.40.35.10">
    <property type="entry name" value="Phosphotransferase system, sorbose subfamily IIB component"/>
    <property type="match status" value="1"/>
</dbReference>
<evidence type="ECO:0000256" key="6">
    <source>
        <dbReference type="ARBA" id="ARBA00022683"/>
    </source>
</evidence>
<proteinExistence type="predicted"/>
<dbReference type="SUPFAM" id="SSF52728">
    <property type="entry name" value="PTS IIb component"/>
    <property type="match status" value="1"/>
</dbReference>
<feature type="domain" description="PTS EIIB type-4" evidence="8">
    <location>
        <begin position="1"/>
        <end position="158"/>
    </location>
</feature>
<comment type="caution">
    <text evidence="9">The sequence shown here is derived from an EMBL/GenBank/DDBJ whole genome shotgun (WGS) entry which is preliminary data.</text>
</comment>
<organism evidence="9 10">
    <name type="scientific">Caldanaerobacter subterraneus</name>
    <dbReference type="NCBI Taxonomy" id="911092"/>
    <lineage>
        <taxon>Bacteria</taxon>
        <taxon>Bacillati</taxon>
        <taxon>Bacillota</taxon>
        <taxon>Clostridia</taxon>
        <taxon>Thermoanaerobacterales</taxon>
        <taxon>Thermoanaerobacteraceae</taxon>
        <taxon>Caldanaerobacter</taxon>
    </lineage>
</organism>
<dbReference type="GO" id="GO:0009401">
    <property type="term" value="P:phosphoenolpyruvate-dependent sugar phosphotransferase system"/>
    <property type="evidence" value="ECO:0007669"/>
    <property type="project" value="UniProtKB-KW"/>
</dbReference>
<dbReference type="RefSeq" id="WP_425305491.1">
    <property type="nucleotide sequence ID" value="NZ_DOLB01000097.1"/>
</dbReference>
<evidence type="ECO:0000256" key="3">
    <source>
        <dbReference type="ARBA" id="ARBA00022490"/>
    </source>
</evidence>
<keyword evidence="2" id="KW-0813">Transport</keyword>
<reference evidence="9 10" key="1">
    <citation type="journal article" date="2018" name="Nat. Biotechnol.">
        <title>A standardized bacterial taxonomy based on genome phylogeny substantially revises the tree of life.</title>
        <authorList>
            <person name="Parks D.H."/>
            <person name="Chuvochina M."/>
            <person name="Waite D.W."/>
            <person name="Rinke C."/>
            <person name="Skarshewski A."/>
            <person name="Chaumeil P.A."/>
            <person name="Hugenholtz P."/>
        </authorList>
    </citation>
    <scope>NUCLEOTIDE SEQUENCE [LARGE SCALE GENOMIC DNA]</scope>
    <source>
        <strain evidence="9">UBA12544</strain>
    </source>
</reference>
<dbReference type="AlphaFoldDB" id="A0A357VML7"/>
<evidence type="ECO:0000256" key="1">
    <source>
        <dbReference type="ARBA" id="ARBA00004496"/>
    </source>
</evidence>
<dbReference type="PROSITE" id="PS51101">
    <property type="entry name" value="PTS_EIIB_TYPE_4"/>
    <property type="match status" value="1"/>
</dbReference>
<dbReference type="InterPro" id="IPR004720">
    <property type="entry name" value="PTS_IIB_sorbose-sp"/>
</dbReference>
<dbReference type="Pfam" id="PF03830">
    <property type="entry name" value="PTSIIB_sorb"/>
    <property type="match status" value="1"/>
</dbReference>
<gene>
    <name evidence="9" type="ORF">DEA61_06695</name>
</gene>
<comment type="subcellular location">
    <subcellularLocation>
        <location evidence="1">Cytoplasm</location>
    </subcellularLocation>
</comment>
<keyword evidence="4" id="KW-0762">Sugar transport</keyword>
<sequence>MMPIVLTRIDDRLIHGQVMTAWVKFTQANRIMIIDEGVAKDPFMVKVLKMAAPPGIKVDIYDVEQAVEVLKENDSTNEKIIILVKHPVVIETLLEKGIEIKKLNVGGMGAAPGRKALYKNISISKEEREIFQRILDKGTDIFIQIVPDEKEVDIKKFI</sequence>
<dbReference type="GO" id="GO:0008982">
    <property type="term" value="F:protein-N(PI)-phosphohistidine-sugar phosphotransferase activity"/>
    <property type="evidence" value="ECO:0007669"/>
    <property type="project" value="InterPro"/>
</dbReference>
<dbReference type="EMBL" id="DOLB01000097">
    <property type="protein sequence ID" value="HBT49502.1"/>
    <property type="molecule type" value="Genomic_DNA"/>
</dbReference>
<evidence type="ECO:0000313" key="10">
    <source>
        <dbReference type="Proteomes" id="UP000264445"/>
    </source>
</evidence>
<evidence type="ECO:0000259" key="8">
    <source>
        <dbReference type="PROSITE" id="PS51101"/>
    </source>
</evidence>